<dbReference type="NCBIfam" id="TIGR00976">
    <property type="entry name" value="CocE_NonD"/>
    <property type="match status" value="1"/>
</dbReference>
<dbReference type="InterPro" id="IPR013736">
    <property type="entry name" value="Xaa-Pro_dipept_C"/>
</dbReference>
<gene>
    <name evidence="3" type="ORF">GCM10023156_64680</name>
</gene>
<dbReference type="InterPro" id="IPR029058">
    <property type="entry name" value="AB_hydrolase_fold"/>
</dbReference>
<reference evidence="4" key="1">
    <citation type="journal article" date="2019" name="Int. J. Syst. Evol. Microbiol.">
        <title>The Global Catalogue of Microorganisms (GCM) 10K type strain sequencing project: providing services to taxonomists for standard genome sequencing and annotation.</title>
        <authorList>
            <consortium name="The Broad Institute Genomics Platform"/>
            <consortium name="The Broad Institute Genome Sequencing Center for Infectious Disease"/>
            <person name="Wu L."/>
            <person name="Ma J."/>
        </authorList>
    </citation>
    <scope>NUCLEOTIDE SEQUENCE [LARGE SCALE GENOMIC DNA]</scope>
    <source>
        <strain evidence="4">JCM 17759</strain>
    </source>
</reference>
<sequence length="640" mass="71359">MGTQQQKQDMTPYNAVVRRQSRWAFLIVLVIASGSFSAAADYVVQRDVMVPMRDGVRLATDVYRPAVGDQPLDEALPVILSRLPYNKAGSKSMGAYYATHGYVFVAQDTRGRYNSEGVWHMLTDDGPDGVDCAAWIGQQPWSNGKIGMIGTSYFGGTQHAMAIAGAPELTTVIPVDAMANMGRQSIRNAGAFELRFWNWIFLNAGRGSRAGKNPATAEVLREMADQRFAYLENLPTRRGMTPLRLSPEYEDWLISAMEHGPNDEFWAQNNIVDAPEKYKDIPVYLVSGWYDSWGGNNTATFMALNSAIKGPVYMIMGPWIHGKQTGHAHGQVNFGKDAAISDQWAWRKEWYDHWMKGIDNSVGKADPFKTPVRIFVMGTGDGSKDEQGRLQHGGFWRNELEWPLARTEYTEFYLQSGGGLSTTMPKIEQATTQYDFDPKNPVPNIGGNLSSSDDIMLQGAWNQKGGPHLWNFKDPIPLSARADVLVFQSEPLEQDVEVTGEIEVRLFASSSAIDTDFTAKLIDVYPPSADWPGGFDLNIGDGIVRARFRESLTKEVMMTPGETYEFTIKLYPTSNVFKKGHRIRVDISSSNFPRFDVNPNTGEPLNRHRTTKVATQTIYHDASRPSRIVLPVIPASPSDE</sequence>
<dbReference type="Pfam" id="PF08530">
    <property type="entry name" value="PepX_C"/>
    <property type="match status" value="1"/>
</dbReference>
<dbReference type="Gene3D" id="2.60.120.260">
    <property type="entry name" value="Galactose-binding domain-like"/>
    <property type="match status" value="1"/>
</dbReference>
<dbReference type="Proteomes" id="UP001500840">
    <property type="component" value="Unassembled WGS sequence"/>
</dbReference>
<feature type="domain" description="Xaa-Pro dipeptidyl-peptidase C-terminal" evidence="2">
    <location>
        <begin position="348"/>
        <end position="629"/>
    </location>
</feature>
<dbReference type="InterPro" id="IPR050585">
    <property type="entry name" value="Xaa-Pro_dipeptidyl-ppase/CocE"/>
</dbReference>
<dbReference type="Gene3D" id="1.10.3020.10">
    <property type="entry name" value="alpha-amino acid ester hydrolase ( Helical cap domain)"/>
    <property type="match status" value="1"/>
</dbReference>
<dbReference type="Pfam" id="PF02129">
    <property type="entry name" value="Peptidase_S15"/>
    <property type="match status" value="1"/>
</dbReference>
<dbReference type="InterPro" id="IPR005674">
    <property type="entry name" value="CocE/Ser_esterase"/>
</dbReference>
<dbReference type="InterPro" id="IPR008979">
    <property type="entry name" value="Galactose-bd-like_sf"/>
</dbReference>
<evidence type="ECO:0000313" key="3">
    <source>
        <dbReference type="EMBL" id="GAA4470823.1"/>
    </source>
</evidence>
<organism evidence="3 4">
    <name type="scientific">Novipirellula rosea</name>
    <dbReference type="NCBI Taxonomy" id="1031540"/>
    <lineage>
        <taxon>Bacteria</taxon>
        <taxon>Pseudomonadati</taxon>
        <taxon>Planctomycetota</taxon>
        <taxon>Planctomycetia</taxon>
        <taxon>Pirellulales</taxon>
        <taxon>Pirellulaceae</taxon>
        <taxon>Novipirellula</taxon>
    </lineage>
</organism>
<protein>
    <submittedName>
        <fullName evidence="3">CocE/NonD family hydrolase</fullName>
    </submittedName>
</protein>
<accession>A0ABP8NS52</accession>
<evidence type="ECO:0000256" key="1">
    <source>
        <dbReference type="ARBA" id="ARBA00022801"/>
    </source>
</evidence>
<dbReference type="InterPro" id="IPR000383">
    <property type="entry name" value="Xaa-Pro-like_dom"/>
</dbReference>
<dbReference type="SUPFAM" id="SSF49785">
    <property type="entry name" value="Galactose-binding domain-like"/>
    <property type="match status" value="1"/>
</dbReference>
<proteinExistence type="predicted"/>
<dbReference type="Gene3D" id="3.40.50.1820">
    <property type="entry name" value="alpha/beta hydrolase"/>
    <property type="match status" value="1"/>
</dbReference>
<dbReference type="PANTHER" id="PTHR43056:SF10">
    <property type="entry name" value="COCE_NOND FAMILY, PUTATIVE (AFU_ORTHOLOGUE AFUA_7G00600)-RELATED"/>
    <property type="match status" value="1"/>
</dbReference>
<dbReference type="SUPFAM" id="SSF53474">
    <property type="entry name" value="alpha/beta-Hydrolases"/>
    <property type="match status" value="1"/>
</dbReference>
<keyword evidence="1 3" id="KW-0378">Hydrolase</keyword>
<dbReference type="EMBL" id="BAABGA010000114">
    <property type="protein sequence ID" value="GAA4470823.1"/>
    <property type="molecule type" value="Genomic_DNA"/>
</dbReference>
<comment type="caution">
    <text evidence="3">The sequence shown here is derived from an EMBL/GenBank/DDBJ whole genome shotgun (WGS) entry which is preliminary data.</text>
</comment>
<dbReference type="SMART" id="SM00939">
    <property type="entry name" value="PepX_C"/>
    <property type="match status" value="1"/>
</dbReference>
<keyword evidence="4" id="KW-1185">Reference proteome</keyword>
<dbReference type="PANTHER" id="PTHR43056">
    <property type="entry name" value="PEPTIDASE S9 PROLYL OLIGOPEPTIDASE"/>
    <property type="match status" value="1"/>
</dbReference>
<evidence type="ECO:0000259" key="2">
    <source>
        <dbReference type="SMART" id="SM00939"/>
    </source>
</evidence>
<dbReference type="GO" id="GO:0016787">
    <property type="term" value="F:hydrolase activity"/>
    <property type="evidence" value="ECO:0007669"/>
    <property type="project" value="UniProtKB-KW"/>
</dbReference>
<name>A0ABP8NS52_9BACT</name>
<evidence type="ECO:0000313" key="4">
    <source>
        <dbReference type="Proteomes" id="UP001500840"/>
    </source>
</evidence>